<name>A0ABS9VNV8_9SPHN</name>
<keyword evidence="1" id="KW-0732">Signal</keyword>
<evidence type="ECO:0000313" key="2">
    <source>
        <dbReference type="EMBL" id="MCH8616666.1"/>
    </source>
</evidence>
<comment type="caution">
    <text evidence="2">The sequence shown here is derived from an EMBL/GenBank/DDBJ whole genome shotgun (WGS) entry which is preliminary data.</text>
</comment>
<sequence>MRAFILVPIALIAATAACGDPTPRGQPQQTKSIQVRSAEQNAMHKLSPMNQKIALRRAIYDSGSACRTVTKAGYVQEYGNLSMWTASCNSGRSFAIFVGPDGSAQVRDCREMEPLKLPACVIKGEAKPAAG</sequence>
<proteinExistence type="predicted"/>
<dbReference type="PROSITE" id="PS51257">
    <property type="entry name" value="PROKAR_LIPOPROTEIN"/>
    <property type="match status" value="1"/>
</dbReference>
<reference evidence="2 3" key="1">
    <citation type="submission" date="2022-03" db="EMBL/GenBank/DDBJ databases">
        <authorList>
            <person name="Jo J.-H."/>
            <person name="Im W.-T."/>
        </authorList>
    </citation>
    <scope>NUCLEOTIDE SEQUENCE [LARGE SCALE GENOMIC DNA]</scope>
    <source>
        <strain evidence="2 3">SM33</strain>
    </source>
</reference>
<protein>
    <submittedName>
        <fullName evidence="2">Uncharacterized protein</fullName>
    </submittedName>
</protein>
<dbReference type="RefSeq" id="WP_241447564.1">
    <property type="nucleotide sequence ID" value="NZ_JAKZHW010000002.1"/>
</dbReference>
<feature type="signal peptide" evidence="1">
    <location>
        <begin position="1"/>
        <end position="19"/>
    </location>
</feature>
<feature type="chain" id="PRO_5045561867" evidence="1">
    <location>
        <begin position="20"/>
        <end position="131"/>
    </location>
</feature>
<accession>A0ABS9VNV8</accession>
<evidence type="ECO:0000313" key="3">
    <source>
        <dbReference type="Proteomes" id="UP001203058"/>
    </source>
</evidence>
<gene>
    <name evidence="2" type="ORF">LZ016_11220</name>
</gene>
<dbReference type="Proteomes" id="UP001203058">
    <property type="component" value="Unassembled WGS sequence"/>
</dbReference>
<dbReference type="EMBL" id="JAKZHW010000002">
    <property type="protein sequence ID" value="MCH8616666.1"/>
    <property type="molecule type" value="Genomic_DNA"/>
</dbReference>
<evidence type="ECO:0000256" key="1">
    <source>
        <dbReference type="SAM" id="SignalP"/>
    </source>
</evidence>
<organism evidence="2 3">
    <name type="scientific">Sphingomonas telluris</name>
    <dbReference type="NCBI Taxonomy" id="2907998"/>
    <lineage>
        <taxon>Bacteria</taxon>
        <taxon>Pseudomonadati</taxon>
        <taxon>Pseudomonadota</taxon>
        <taxon>Alphaproteobacteria</taxon>
        <taxon>Sphingomonadales</taxon>
        <taxon>Sphingomonadaceae</taxon>
        <taxon>Sphingomonas</taxon>
    </lineage>
</organism>
<keyword evidence="3" id="KW-1185">Reference proteome</keyword>